<dbReference type="GO" id="GO:0071011">
    <property type="term" value="C:precatalytic spliceosome"/>
    <property type="evidence" value="ECO:0007669"/>
    <property type="project" value="TreeGrafter"/>
</dbReference>
<dbReference type="InterPro" id="IPR003954">
    <property type="entry name" value="RRM_euk-type"/>
</dbReference>
<evidence type="ECO:0000259" key="9">
    <source>
        <dbReference type="PROSITE" id="PS50174"/>
    </source>
</evidence>
<feature type="domain" description="G-patch" evidence="9">
    <location>
        <begin position="302"/>
        <end position="348"/>
    </location>
</feature>
<organism evidence="10 11">
    <name type="scientific">Chlorella vulgaris</name>
    <name type="common">Green alga</name>
    <dbReference type="NCBI Taxonomy" id="3077"/>
    <lineage>
        <taxon>Eukaryota</taxon>
        <taxon>Viridiplantae</taxon>
        <taxon>Chlorophyta</taxon>
        <taxon>core chlorophytes</taxon>
        <taxon>Trebouxiophyceae</taxon>
        <taxon>Chlorellales</taxon>
        <taxon>Chlorellaceae</taxon>
        <taxon>Chlorella clade</taxon>
        <taxon>Chlorella</taxon>
    </lineage>
</organism>
<evidence type="ECO:0000256" key="3">
    <source>
        <dbReference type="ARBA" id="ARBA00022884"/>
    </source>
</evidence>
<dbReference type="CDD" id="cd12647">
    <property type="entry name" value="RRM_UHM_SPF45"/>
    <property type="match status" value="1"/>
</dbReference>
<feature type="compositionally biased region" description="Gly residues" evidence="7">
    <location>
        <begin position="284"/>
        <end position="301"/>
    </location>
</feature>
<feature type="region of interest" description="Disordered" evidence="7">
    <location>
        <begin position="284"/>
        <end position="303"/>
    </location>
</feature>
<evidence type="ECO:0000256" key="4">
    <source>
        <dbReference type="ARBA" id="ARBA00023187"/>
    </source>
</evidence>
<evidence type="ECO:0000256" key="5">
    <source>
        <dbReference type="ARBA" id="ARBA00023242"/>
    </source>
</evidence>
<keyword evidence="3 6" id="KW-0694">RNA-binding</keyword>
<dbReference type="PIRSF" id="PIRSF031066">
    <property type="entry name" value="Splicing_factor_SPF45"/>
    <property type="match status" value="1"/>
</dbReference>
<dbReference type="EMBL" id="SIDB01000012">
    <property type="protein sequence ID" value="KAI3424964.1"/>
    <property type="molecule type" value="Genomic_DNA"/>
</dbReference>
<feature type="region of interest" description="Disordered" evidence="7">
    <location>
        <begin position="124"/>
        <end position="265"/>
    </location>
</feature>
<dbReference type="OrthoDB" id="5411533at2759"/>
<dbReference type="Pfam" id="PF01585">
    <property type="entry name" value="G-patch"/>
    <property type="match status" value="1"/>
</dbReference>
<dbReference type="AlphaFoldDB" id="A0A9D4TGG1"/>
<comment type="caution">
    <text evidence="10">The sequence shown here is derived from an EMBL/GenBank/DDBJ whole genome shotgun (WGS) entry which is preliminary data.</text>
</comment>
<dbReference type="InterPro" id="IPR035979">
    <property type="entry name" value="RBD_domain_sf"/>
</dbReference>
<dbReference type="InterPro" id="IPR034653">
    <property type="entry name" value="SPF45_RRM"/>
</dbReference>
<dbReference type="GO" id="GO:0009507">
    <property type="term" value="C:chloroplast"/>
    <property type="evidence" value="ECO:0007669"/>
    <property type="project" value="UniProtKB-UniRule"/>
</dbReference>
<dbReference type="PROSITE" id="PS50174">
    <property type="entry name" value="G_PATCH"/>
    <property type="match status" value="1"/>
</dbReference>
<dbReference type="InterPro" id="IPR000504">
    <property type="entry name" value="RRM_dom"/>
</dbReference>
<dbReference type="SMART" id="SM00361">
    <property type="entry name" value="RRM_1"/>
    <property type="match status" value="1"/>
</dbReference>
<dbReference type="GO" id="GO:0003723">
    <property type="term" value="F:RNA binding"/>
    <property type="evidence" value="ECO:0007669"/>
    <property type="project" value="UniProtKB-UniRule"/>
</dbReference>
<evidence type="ECO:0000313" key="11">
    <source>
        <dbReference type="Proteomes" id="UP001055712"/>
    </source>
</evidence>
<evidence type="ECO:0000256" key="1">
    <source>
        <dbReference type="ARBA" id="ARBA00004123"/>
    </source>
</evidence>
<evidence type="ECO:0000259" key="8">
    <source>
        <dbReference type="PROSITE" id="PS50102"/>
    </source>
</evidence>
<dbReference type="Gene3D" id="3.30.70.330">
    <property type="match status" value="1"/>
</dbReference>
<dbReference type="PANTHER" id="PTHR13288:SF8">
    <property type="entry name" value="SPLICING FACTOR 45"/>
    <property type="match status" value="1"/>
</dbReference>
<evidence type="ECO:0000256" key="2">
    <source>
        <dbReference type="ARBA" id="ARBA00022664"/>
    </source>
</evidence>
<reference evidence="10" key="2">
    <citation type="submission" date="2020-11" db="EMBL/GenBank/DDBJ databases">
        <authorList>
            <person name="Cecchin M."/>
            <person name="Marcolungo L."/>
            <person name="Rossato M."/>
            <person name="Girolomoni L."/>
            <person name="Cosentino E."/>
            <person name="Cuine S."/>
            <person name="Li-Beisson Y."/>
            <person name="Delledonne M."/>
            <person name="Ballottari M."/>
        </authorList>
    </citation>
    <scope>NUCLEOTIDE SEQUENCE</scope>
    <source>
        <strain evidence="10">211/11P</strain>
        <tissue evidence="10">Whole cell</tissue>
    </source>
</reference>
<evidence type="ECO:0000313" key="10">
    <source>
        <dbReference type="EMBL" id="KAI3424964.1"/>
    </source>
</evidence>
<evidence type="ECO:0000256" key="7">
    <source>
        <dbReference type="SAM" id="MobiDB-lite"/>
    </source>
</evidence>
<dbReference type="PANTHER" id="PTHR13288">
    <property type="entry name" value="SPLICING FACTOR 45 SPF45"/>
    <property type="match status" value="1"/>
</dbReference>
<keyword evidence="4 6" id="KW-0508">mRNA splicing</keyword>
<gene>
    <name evidence="10" type="ORF">D9Q98_008345</name>
</gene>
<dbReference type="InterPro" id="IPR012677">
    <property type="entry name" value="Nucleotide-bd_a/b_plait_sf"/>
</dbReference>
<protein>
    <submittedName>
        <fullName evidence="10">Uncharacterized protein</fullName>
    </submittedName>
</protein>
<evidence type="ECO:0000256" key="6">
    <source>
        <dbReference type="PIRNR" id="PIRNR031066"/>
    </source>
</evidence>
<sequence length="495" mass="51675">MAFAGLYGDLPSAKDQPSDDADKEKKKEGWAGSGLFAPTNLGGKRQAALAPPSVLRAAATGGGRGRGREGPPPVAPGGRGGGRGSASRAEDGGSVLLAAASSGDGPITVTATAVPMLMPGISLGEDIKDEYDPSKPNDYDAVRRDRERQRRDAEVEAARQERLREEQEAQRQRQRQEEARRQEEEERLREMRELEALELAAAGEGGEGEQQGAAAPGPSLQQQPQTEEQRRAALQLSGEEAWKRRGMAAAAQPADSGNGGSGGGSAGWGMTGFGGGLGLGGGGGFGGGSSSGGGSNSGGPKGMSLAQRMLEKMGWKEGEGLGRNRQGMATPLMMQKTDVRSGVIVNAAPGQAANPAPAATPVAAGTGFGAAAGGEQPAKRQRSATFNRPPTRVVLLTNMIGPGEVDKELDREVGEECSKYGAVTNVMIFEVTEAGFPSDQAVRIFVQFDRTEAATKALVDLQGRFFGGREVAASFFEEDRFEQLELAPRPEEVTR</sequence>
<dbReference type="InterPro" id="IPR040052">
    <property type="entry name" value="RBM17"/>
</dbReference>
<keyword evidence="11" id="KW-1185">Reference proteome</keyword>
<keyword evidence="2 6" id="KW-0507">mRNA processing</keyword>
<comment type="subcellular location">
    <subcellularLocation>
        <location evidence="1">Nucleus</location>
    </subcellularLocation>
</comment>
<dbReference type="SUPFAM" id="SSF54928">
    <property type="entry name" value="RNA-binding domain, RBD"/>
    <property type="match status" value="1"/>
</dbReference>
<dbReference type="InterPro" id="IPR000467">
    <property type="entry name" value="G_patch_dom"/>
</dbReference>
<feature type="compositionally biased region" description="Basic and acidic residues" evidence="7">
    <location>
        <begin position="130"/>
        <end position="195"/>
    </location>
</feature>
<feature type="domain" description="RRM" evidence="8">
    <location>
        <begin position="392"/>
        <end position="478"/>
    </location>
</feature>
<dbReference type="Pfam" id="PF00076">
    <property type="entry name" value="RRM_1"/>
    <property type="match status" value="1"/>
</dbReference>
<feature type="compositionally biased region" description="Basic and acidic residues" evidence="7">
    <location>
        <begin position="16"/>
        <end position="29"/>
    </location>
</feature>
<dbReference type="GO" id="GO:0043484">
    <property type="term" value="P:regulation of RNA splicing"/>
    <property type="evidence" value="ECO:0007669"/>
    <property type="project" value="UniProtKB-UniRule"/>
</dbReference>
<feature type="region of interest" description="Disordered" evidence="7">
    <location>
        <begin position="1"/>
        <end position="107"/>
    </location>
</feature>
<dbReference type="Proteomes" id="UP001055712">
    <property type="component" value="Unassembled WGS sequence"/>
</dbReference>
<accession>A0A9D4TGG1</accession>
<dbReference type="SMART" id="SM00443">
    <property type="entry name" value="G_patch"/>
    <property type="match status" value="1"/>
</dbReference>
<reference evidence="10" key="1">
    <citation type="journal article" date="2019" name="Plant J.">
        <title>Chlorella vulgaris genome assembly and annotation reveals the molecular basis for metabolic acclimation to high light conditions.</title>
        <authorList>
            <person name="Cecchin M."/>
            <person name="Marcolungo L."/>
            <person name="Rossato M."/>
            <person name="Girolomoni L."/>
            <person name="Cosentino E."/>
            <person name="Cuine S."/>
            <person name="Li-Beisson Y."/>
            <person name="Delledonne M."/>
            <person name="Ballottari M."/>
        </authorList>
    </citation>
    <scope>NUCLEOTIDE SEQUENCE</scope>
    <source>
        <strain evidence="10">211/11P</strain>
    </source>
</reference>
<dbReference type="GO" id="GO:0045292">
    <property type="term" value="P:mRNA cis splicing, via spliceosome"/>
    <property type="evidence" value="ECO:0007669"/>
    <property type="project" value="UniProtKB-UniRule"/>
</dbReference>
<proteinExistence type="predicted"/>
<keyword evidence="5" id="KW-0539">Nucleus</keyword>
<dbReference type="PROSITE" id="PS50102">
    <property type="entry name" value="RRM"/>
    <property type="match status" value="1"/>
</dbReference>
<name>A0A9D4TGG1_CHLVU</name>
<dbReference type="FunFam" id="3.30.70.330:FF:000079">
    <property type="entry name" value="Putative splicing factor 45"/>
    <property type="match status" value="1"/>
</dbReference>